<evidence type="ECO:0000313" key="6">
    <source>
        <dbReference type="Proteomes" id="UP001145799"/>
    </source>
</evidence>
<dbReference type="InterPro" id="IPR005804">
    <property type="entry name" value="FA_desaturase_dom"/>
</dbReference>
<keyword evidence="7" id="KW-1185">Reference proteome</keyword>
<feature type="transmembrane region" description="Helical" evidence="2">
    <location>
        <begin position="217"/>
        <end position="237"/>
    </location>
</feature>
<keyword evidence="2" id="KW-0472">Membrane</keyword>
<evidence type="ECO:0000313" key="5">
    <source>
        <dbReference type="EMBL" id="MDR7336679.1"/>
    </source>
</evidence>
<dbReference type="RefSeq" id="WP_270124060.1">
    <property type="nucleotide sequence ID" value="NZ_BAAAOM010000002.1"/>
</dbReference>
<feature type="domain" description="Fatty acid desaturase" evidence="3">
    <location>
        <begin position="72"/>
        <end position="309"/>
    </location>
</feature>
<dbReference type="Proteomes" id="UP001145799">
    <property type="component" value="Unassembled WGS sequence"/>
</dbReference>
<sequence length="337" mass="36578">MPNPNSSVPTVEAIRYRRGYSTPARLREDIKAAHQTDPWRTALTALADQLVIVAACIAAGALLIAQPLAGVPLALLAAVLVGRQLRALECLVHEGSHFNWSRKRRALNDFLAIALAAFPTGAQLSGYRESHLRHHGAFGTDDDPDRQRYRELDLESLDRSRPGAFARGLLVRLPAYQRTWWRDSLQASPAVALLPLAWGAAFTAAPAWAVAGASAGLAAGAVWLAGFAVALPILRFIGEASEHVYSDADTVFDATVSNLGTTQRALIHPHGDGYHTVHHMWPGVPHHRLARLHRRLMAADPEYAARLRRRSGILATPVRGSRMTPAGPATLTERTST</sequence>
<evidence type="ECO:0000259" key="3">
    <source>
        <dbReference type="Pfam" id="PF00487"/>
    </source>
</evidence>
<organism evidence="4 6">
    <name type="scientific">Glycomyces lechevalierae</name>
    <dbReference type="NCBI Taxonomy" id="256034"/>
    <lineage>
        <taxon>Bacteria</taxon>
        <taxon>Bacillati</taxon>
        <taxon>Actinomycetota</taxon>
        <taxon>Actinomycetes</taxon>
        <taxon>Glycomycetales</taxon>
        <taxon>Glycomycetaceae</taxon>
        <taxon>Glycomyces</taxon>
    </lineage>
</organism>
<reference evidence="5 7" key="2">
    <citation type="submission" date="2023-07" db="EMBL/GenBank/DDBJ databases">
        <title>Sequencing the genomes of 1000 actinobacteria strains.</title>
        <authorList>
            <person name="Klenk H.-P."/>
        </authorList>
    </citation>
    <scope>NUCLEOTIDE SEQUENCE [LARGE SCALE GENOMIC DNA]</scope>
    <source>
        <strain evidence="5 7">DSM 44724</strain>
    </source>
</reference>
<keyword evidence="2" id="KW-0812">Transmembrane</keyword>
<proteinExistence type="predicted"/>
<dbReference type="CDD" id="cd03510">
    <property type="entry name" value="Rhizobitoxine-FADS-like"/>
    <property type="match status" value="1"/>
</dbReference>
<dbReference type="Proteomes" id="UP001183604">
    <property type="component" value="Unassembled WGS sequence"/>
</dbReference>
<dbReference type="GO" id="GO:0006629">
    <property type="term" value="P:lipid metabolic process"/>
    <property type="evidence" value="ECO:0007669"/>
    <property type="project" value="InterPro"/>
</dbReference>
<protein>
    <submittedName>
        <fullName evidence="4 5">Fatty acid desaturase</fullName>
    </submittedName>
</protein>
<evidence type="ECO:0000313" key="4">
    <source>
        <dbReference type="EMBL" id="MDA1387555.1"/>
    </source>
</evidence>
<dbReference type="AlphaFoldDB" id="A0A9X3SW95"/>
<evidence type="ECO:0000256" key="2">
    <source>
        <dbReference type="SAM" id="Phobius"/>
    </source>
</evidence>
<feature type="transmembrane region" description="Helical" evidence="2">
    <location>
        <begin position="190"/>
        <end position="211"/>
    </location>
</feature>
<comment type="caution">
    <text evidence="4">The sequence shown here is derived from an EMBL/GenBank/DDBJ whole genome shotgun (WGS) entry which is preliminary data.</text>
</comment>
<dbReference type="EMBL" id="JAVDYD010000001">
    <property type="protein sequence ID" value="MDR7336679.1"/>
    <property type="molecule type" value="Genomic_DNA"/>
</dbReference>
<accession>A0A9X3SW95</accession>
<reference evidence="4" key="1">
    <citation type="submission" date="2022-12" db="EMBL/GenBank/DDBJ databases">
        <title>Gycomyces niveus sp.nov., a novel actinomycete isolated from soil in Shouguang.</title>
        <authorList>
            <person name="Yang X."/>
        </authorList>
    </citation>
    <scope>NUCLEOTIDE SEQUENCE</scope>
    <source>
        <strain evidence="4">DSM 44724</strain>
    </source>
</reference>
<dbReference type="EMBL" id="JAPZVQ010000017">
    <property type="protein sequence ID" value="MDA1387555.1"/>
    <property type="molecule type" value="Genomic_DNA"/>
</dbReference>
<feature type="region of interest" description="Disordered" evidence="1">
    <location>
        <begin position="316"/>
        <end position="337"/>
    </location>
</feature>
<keyword evidence="2" id="KW-1133">Transmembrane helix</keyword>
<evidence type="ECO:0000313" key="7">
    <source>
        <dbReference type="Proteomes" id="UP001183604"/>
    </source>
</evidence>
<name>A0A9X3SW95_9ACTN</name>
<feature type="transmembrane region" description="Helical" evidence="2">
    <location>
        <begin position="50"/>
        <end position="81"/>
    </location>
</feature>
<gene>
    <name evidence="5" type="ORF">J2S69_000398</name>
    <name evidence="4" type="ORF">O2L01_21355</name>
</gene>
<dbReference type="Pfam" id="PF00487">
    <property type="entry name" value="FA_desaturase"/>
    <property type="match status" value="1"/>
</dbReference>
<evidence type="ECO:0000256" key="1">
    <source>
        <dbReference type="SAM" id="MobiDB-lite"/>
    </source>
</evidence>